<gene>
    <name evidence="2" type="ORF">FB558_3722</name>
</gene>
<feature type="compositionally biased region" description="Basic and acidic residues" evidence="1">
    <location>
        <begin position="177"/>
        <end position="190"/>
    </location>
</feature>
<comment type="caution">
    <text evidence="2">The sequence shown here is derived from an EMBL/GenBank/DDBJ whole genome shotgun (WGS) entry which is preliminary data.</text>
</comment>
<name>A0A543DPC7_9PSEU</name>
<feature type="compositionally biased region" description="Low complexity" evidence="1">
    <location>
        <begin position="150"/>
        <end position="176"/>
    </location>
</feature>
<dbReference type="EMBL" id="VFPA01000002">
    <property type="protein sequence ID" value="TQM11169.1"/>
    <property type="molecule type" value="Genomic_DNA"/>
</dbReference>
<evidence type="ECO:0000313" key="3">
    <source>
        <dbReference type="Proteomes" id="UP000315677"/>
    </source>
</evidence>
<feature type="compositionally biased region" description="Basic and acidic residues" evidence="1">
    <location>
        <begin position="131"/>
        <end position="145"/>
    </location>
</feature>
<dbReference type="AlphaFoldDB" id="A0A543DPC7"/>
<evidence type="ECO:0000313" key="2">
    <source>
        <dbReference type="EMBL" id="TQM11169.1"/>
    </source>
</evidence>
<evidence type="ECO:0000256" key="1">
    <source>
        <dbReference type="SAM" id="MobiDB-lite"/>
    </source>
</evidence>
<keyword evidence="3" id="KW-1185">Reference proteome</keyword>
<feature type="compositionally biased region" description="Basic and acidic residues" evidence="1">
    <location>
        <begin position="301"/>
        <end position="318"/>
    </location>
</feature>
<feature type="region of interest" description="Disordered" evidence="1">
    <location>
        <begin position="91"/>
        <end position="341"/>
    </location>
</feature>
<reference evidence="2 3" key="1">
    <citation type="submission" date="2019-06" db="EMBL/GenBank/DDBJ databases">
        <title>Sequencing the genomes of 1000 actinobacteria strains.</title>
        <authorList>
            <person name="Klenk H.-P."/>
        </authorList>
    </citation>
    <scope>NUCLEOTIDE SEQUENCE [LARGE SCALE GENOMIC DNA]</scope>
    <source>
        <strain evidence="2 3">DSM 45301</strain>
    </source>
</reference>
<organism evidence="2 3">
    <name type="scientific">Pseudonocardia kunmingensis</name>
    <dbReference type="NCBI Taxonomy" id="630975"/>
    <lineage>
        <taxon>Bacteria</taxon>
        <taxon>Bacillati</taxon>
        <taxon>Actinomycetota</taxon>
        <taxon>Actinomycetes</taxon>
        <taxon>Pseudonocardiales</taxon>
        <taxon>Pseudonocardiaceae</taxon>
        <taxon>Pseudonocardia</taxon>
    </lineage>
</organism>
<feature type="compositionally biased region" description="Pro residues" evidence="1">
    <location>
        <begin position="263"/>
        <end position="272"/>
    </location>
</feature>
<accession>A0A543DPC7</accession>
<sequence length="341" mass="36421">MPALTLVSGINRRTPTQAGTALARLVLDPQLADTTGRYFNGTREVRSSAESYDTRKAADLWGTSTTLTADPARTLRFPLEGASMRRISQEQIRRNADRPGVTARVLPPSPVVRRREERSSYGPPDGFAQDGRARRPPDPRADRPRRAGGRRPAPLGDGAAGDLRGSPPDHAGGPADPRVRRPADREDRQGRWPASRRPPNRLGSQAGRRPAPGPGRTAERHAHGATGDRSHPAGRSRPAAVPLTARVPGGSGEPGLLRGTARRPPPTCPLPRRPSSSWTRVCLLRAEPRSPGALQTPGDKSATHDDPAEPGEDERPAMEHTLFSGANGLDQCSGPTGGFDA</sequence>
<protein>
    <submittedName>
        <fullName evidence="2">Uncharacterized protein</fullName>
    </submittedName>
</protein>
<proteinExistence type="predicted"/>
<dbReference type="Proteomes" id="UP000315677">
    <property type="component" value="Unassembled WGS sequence"/>
</dbReference>
<feature type="compositionally biased region" description="Basic and acidic residues" evidence="1">
    <location>
        <begin position="217"/>
        <end position="231"/>
    </location>
</feature>